<dbReference type="Proteomes" id="UP000887575">
    <property type="component" value="Unassembled WGS sequence"/>
</dbReference>
<dbReference type="WBParaSite" id="MBELARI_LOCUS17226">
    <property type="protein sequence ID" value="MBELARI_LOCUS17226"/>
    <property type="gene ID" value="MBELARI_LOCUS17226"/>
</dbReference>
<reference evidence="3" key="1">
    <citation type="submission" date="2024-02" db="UniProtKB">
        <authorList>
            <consortium name="WormBaseParasite"/>
        </authorList>
    </citation>
    <scope>IDENTIFICATION</scope>
</reference>
<keyword evidence="2" id="KW-1185">Reference proteome</keyword>
<dbReference type="SUPFAM" id="SSF53098">
    <property type="entry name" value="Ribonuclease H-like"/>
    <property type="match status" value="1"/>
</dbReference>
<dbReference type="InterPro" id="IPR002562">
    <property type="entry name" value="3'-5'_exonuclease_dom"/>
</dbReference>
<evidence type="ECO:0000259" key="1">
    <source>
        <dbReference type="SMART" id="SM00474"/>
    </source>
</evidence>
<dbReference type="GO" id="GO:0008408">
    <property type="term" value="F:3'-5' exonuclease activity"/>
    <property type="evidence" value="ECO:0007669"/>
    <property type="project" value="InterPro"/>
</dbReference>
<evidence type="ECO:0000313" key="3">
    <source>
        <dbReference type="WBParaSite" id="MBELARI_LOCUS17226"/>
    </source>
</evidence>
<dbReference type="SMART" id="SM00474">
    <property type="entry name" value="35EXOc"/>
    <property type="match status" value="1"/>
</dbReference>
<dbReference type="InterPro" id="IPR052408">
    <property type="entry name" value="Exonuclease_MUT-7-like"/>
</dbReference>
<dbReference type="AlphaFoldDB" id="A0AAF3ET51"/>
<accession>A0AAF3ET51</accession>
<dbReference type="InterPro" id="IPR036397">
    <property type="entry name" value="RNaseH_sf"/>
</dbReference>
<dbReference type="Pfam" id="PF01612">
    <property type="entry name" value="DNA_pol_A_exo1"/>
    <property type="match status" value="1"/>
</dbReference>
<evidence type="ECO:0000313" key="2">
    <source>
        <dbReference type="Proteomes" id="UP000887575"/>
    </source>
</evidence>
<name>A0AAF3ET51_9BILA</name>
<organism evidence="2 3">
    <name type="scientific">Mesorhabditis belari</name>
    <dbReference type="NCBI Taxonomy" id="2138241"/>
    <lineage>
        <taxon>Eukaryota</taxon>
        <taxon>Metazoa</taxon>
        <taxon>Ecdysozoa</taxon>
        <taxon>Nematoda</taxon>
        <taxon>Chromadorea</taxon>
        <taxon>Rhabditida</taxon>
        <taxon>Rhabditina</taxon>
        <taxon>Rhabditomorpha</taxon>
        <taxon>Rhabditoidea</taxon>
        <taxon>Rhabditidae</taxon>
        <taxon>Mesorhabditinae</taxon>
        <taxon>Mesorhabditis</taxon>
    </lineage>
</organism>
<protein>
    <recommendedName>
        <fullName evidence="1">3'-5' exonuclease domain-containing protein</fullName>
    </recommendedName>
</protein>
<dbReference type="GO" id="GO:0003676">
    <property type="term" value="F:nucleic acid binding"/>
    <property type="evidence" value="ECO:0007669"/>
    <property type="project" value="InterPro"/>
</dbReference>
<dbReference type="GO" id="GO:0006139">
    <property type="term" value="P:nucleobase-containing compound metabolic process"/>
    <property type="evidence" value="ECO:0007669"/>
    <property type="project" value="InterPro"/>
</dbReference>
<proteinExistence type="predicted"/>
<dbReference type="PANTHER" id="PTHR47765:SF2">
    <property type="entry name" value="EXONUCLEASE MUT-7 HOMOLOG"/>
    <property type="match status" value="1"/>
</dbReference>
<dbReference type="PANTHER" id="PTHR47765">
    <property type="entry name" value="3'-5' EXONUCLEASE DOMAIN-CONTAINING PROTEIN"/>
    <property type="match status" value="1"/>
</dbReference>
<dbReference type="InterPro" id="IPR012337">
    <property type="entry name" value="RNaseH-like_sf"/>
</dbReference>
<dbReference type="Gene3D" id="3.30.420.10">
    <property type="entry name" value="Ribonuclease H-like superfamily/Ribonuclease H"/>
    <property type="match status" value="1"/>
</dbReference>
<feature type="domain" description="3'-5' exonuclease" evidence="1">
    <location>
        <begin position="402"/>
        <end position="612"/>
    </location>
</feature>
<sequence>MSNERSERKTLHHRLKANTNIPEPHRTHRKLITEIWVNSQKSKDGQSKDEQLTLISEIVHLIVGTTENPFEAAIELHKHSCDYSLENNDRIASRILLYFEKWLNKRDDRETLERKFLTIDLQKIAFDVATKETTISLPEIFKIFRIHEENQSELKSFLNSQIQLLCNQLKFKESLQVVDTLSWHERYSIELFLVPCFLQSRAHLVEEFLKKSPGLMFHFVQWLDSFVSLRRTQLAERLKRYKELGVMPVEELLYDKTLERYISRLLCAYKIDPKLTPNFTRARLHKRIIYVIQKFFQFDTPKTFETRYNYFGNLFNCVKEDNQMKRFLLVVLLQKGHHFVGEATWWMLMLRAENAYWLPHELRTLIQSNPVFVAQQREEINKFCLLIRQDETAIPKFLHGDYSICLVDNSKLDLFRQIPDLLLKEQLIGIDAEWEQGVAFDKIDLLQIACSNCVYLLDFVSLIRFSTLNEWRALLEALLTGPAIKLVFSFDQDLINLFNTFPSLIDLKSKMTNVFCLNRLANKIINANKNIIDVSDLESISMYTGIDGENVMKNHQFSLSYLYKKIVGKVLDKEQQTSPWSYRPLSSRQTFYAAQDAYCLREIYFELQKRIREADLNFESFFLNNKGVLKRPKAEKQKVDVVVDMEKLEKEMREFLVVTGNELAETRSLKLIFDKGFGNLETYLRQMGVDVLKISGDLTAAQLAERHPDRHLVTNEKAFGKMSSGIKRILEKRVFFLSAQPIPLIEAAELIFKNFMLLPKRSYLFSRCMHCNESSLLLIPRPILHFLYHFTVEVQGIYAREEEFFVEDWLPTLENLSTERFGVEATVDFIEAPYKIVAKCVNGDIDLNAGVIIGKNGRKSVQIAIQKCPSNVFRHSTIPYFHVCSGCGQVFWNEALGRFQSLGD</sequence>